<feature type="domain" description="TIR" evidence="6">
    <location>
        <begin position="1"/>
        <end position="128"/>
    </location>
</feature>
<dbReference type="GeneID" id="111105058"/>
<dbReference type="PROSITE" id="PS50104">
    <property type="entry name" value="TIR"/>
    <property type="match status" value="1"/>
</dbReference>
<evidence type="ECO:0000313" key="7">
    <source>
        <dbReference type="Proteomes" id="UP000694844"/>
    </source>
</evidence>
<evidence type="ECO:0000256" key="3">
    <source>
        <dbReference type="ARBA" id="ARBA00022729"/>
    </source>
</evidence>
<protein>
    <submittedName>
        <fullName evidence="8">Toll-like receptor 13</fullName>
    </submittedName>
</protein>
<dbReference type="GO" id="GO:0007165">
    <property type="term" value="P:signal transduction"/>
    <property type="evidence" value="ECO:0007669"/>
    <property type="project" value="InterPro"/>
</dbReference>
<sequence>MFVLKEFVPRLEVNKNLKLLIKDRDALPGIPKVDNIMSSLQESKCRICIVSKKYLESKWRDYELNMAKVEGIKDRGILDYVILILLLEVYNGGYSHKIIDLVRKDCYIEYPMESCAYDDFWDRLTRMIED</sequence>
<dbReference type="InterPro" id="IPR035897">
    <property type="entry name" value="Toll_tir_struct_dom_sf"/>
</dbReference>
<dbReference type="PANTHER" id="PTHR24365:SF541">
    <property type="entry name" value="PROTEIN TOLL-RELATED"/>
    <property type="match status" value="1"/>
</dbReference>
<dbReference type="SUPFAM" id="SSF52200">
    <property type="entry name" value="Toll/Interleukin receptor TIR domain"/>
    <property type="match status" value="1"/>
</dbReference>
<dbReference type="Gene3D" id="3.40.50.10140">
    <property type="entry name" value="Toll/interleukin-1 receptor homology (TIR) domain"/>
    <property type="match status" value="1"/>
</dbReference>
<dbReference type="RefSeq" id="XP_022294938.1">
    <property type="nucleotide sequence ID" value="XM_022439230.1"/>
</dbReference>
<dbReference type="GO" id="GO:0005886">
    <property type="term" value="C:plasma membrane"/>
    <property type="evidence" value="ECO:0007669"/>
    <property type="project" value="TreeGrafter"/>
</dbReference>
<keyword evidence="3" id="KW-0732">Signal</keyword>
<evidence type="ECO:0000256" key="2">
    <source>
        <dbReference type="ARBA" id="ARBA00022692"/>
    </source>
</evidence>
<dbReference type="InterPro" id="IPR000157">
    <property type="entry name" value="TIR_dom"/>
</dbReference>
<dbReference type="GO" id="GO:0038023">
    <property type="term" value="F:signaling receptor activity"/>
    <property type="evidence" value="ECO:0007669"/>
    <property type="project" value="TreeGrafter"/>
</dbReference>
<keyword evidence="7" id="KW-1185">Reference proteome</keyword>
<dbReference type="PANTHER" id="PTHR24365">
    <property type="entry name" value="TOLL-LIKE RECEPTOR"/>
    <property type="match status" value="1"/>
</dbReference>
<reference evidence="8" key="1">
    <citation type="submission" date="2025-08" db="UniProtKB">
        <authorList>
            <consortium name="RefSeq"/>
        </authorList>
    </citation>
    <scope>IDENTIFICATION</scope>
    <source>
        <tissue evidence="8">Whole sample</tissue>
    </source>
</reference>
<evidence type="ECO:0000256" key="5">
    <source>
        <dbReference type="ARBA" id="ARBA00023136"/>
    </source>
</evidence>
<evidence type="ECO:0000256" key="1">
    <source>
        <dbReference type="ARBA" id="ARBA00004370"/>
    </source>
</evidence>
<dbReference type="Proteomes" id="UP000694844">
    <property type="component" value="Chromosome 7"/>
</dbReference>
<proteinExistence type="predicted"/>
<keyword evidence="2" id="KW-0812">Transmembrane</keyword>
<keyword evidence="4" id="KW-1133">Transmembrane helix</keyword>
<name>A0A8B8AW62_CRAVI</name>
<evidence type="ECO:0000256" key="4">
    <source>
        <dbReference type="ARBA" id="ARBA00022989"/>
    </source>
</evidence>
<organism evidence="7 8">
    <name type="scientific">Crassostrea virginica</name>
    <name type="common">Eastern oyster</name>
    <dbReference type="NCBI Taxonomy" id="6565"/>
    <lineage>
        <taxon>Eukaryota</taxon>
        <taxon>Metazoa</taxon>
        <taxon>Spiralia</taxon>
        <taxon>Lophotrochozoa</taxon>
        <taxon>Mollusca</taxon>
        <taxon>Bivalvia</taxon>
        <taxon>Autobranchia</taxon>
        <taxon>Pteriomorphia</taxon>
        <taxon>Ostreida</taxon>
        <taxon>Ostreoidea</taxon>
        <taxon>Ostreidae</taxon>
        <taxon>Crassostrea</taxon>
    </lineage>
</organism>
<keyword evidence="5" id="KW-0472">Membrane</keyword>
<gene>
    <name evidence="8" type="primary">LOC111105058</name>
</gene>
<dbReference type="KEGG" id="cvn:111105058"/>
<evidence type="ECO:0000313" key="8">
    <source>
        <dbReference type="RefSeq" id="XP_022294938.1"/>
    </source>
</evidence>
<dbReference type="AlphaFoldDB" id="A0A8B8AW62"/>
<accession>A0A8B8AW62</accession>
<comment type="subcellular location">
    <subcellularLocation>
        <location evidence="1">Membrane</location>
    </subcellularLocation>
</comment>
<dbReference type="OrthoDB" id="1081807at2759"/>
<evidence type="ECO:0000259" key="6">
    <source>
        <dbReference type="PROSITE" id="PS50104"/>
    </source>
</evidence>
<dbReference type="Pfam" id="PF01582">
    <property type="entry name" value="TIR"/>
    <property type="match status" value="1"/>
</dbReference>